<sequence length="376" mass="42428">MSPSKKPESTTILQDLPWIQAELWISGLLNSDFTRWDATHKKFVAHRRNKISRILPWIFHLFGMSCQLIRTVNLILKTGWMDNIVAVTMLNIFLLPTLYAIFTFLRADEIAAGFNTIVRKELVFEAYNTQLQTPLLVMILLTFIPCKVTCFIRSTFDDCPTLGGVTLPLASWPVTKLVAILLDFYVASFGINVACAIMSTLFYVGSYYLKNFVDRILKKSSSTSSSTLRHSFSEYYQILLLERIVNNYQASPILPLILLNMNGMSTLCLFGAMGLHASLDYGTLFLLAHIGLDCAILAQIMMYKHVGDVNGKSREVLDSWGKNQVILRDQYLLRVTRSFRAIRILIGTSGNYIEVTTALVIFDFTLGNVVSLLMAT</sequence>
<keyword evidence="1" id="KW-1133">Transmembrane helix</keyword>
<dbReference type="EMBL" id="LNIX01000012">
    <property type="protein sequence ID" value="OXA48380.1"/>
    <property type="molecule type" value="Genomic_DNA"/>
</dbReference>
<keyword evidence="1" id="KW-0472">Membrane</keyword>
<proteinExistence type="predicted"/>
<feature type="transmembrane region" description="Helical" evidence="1">
    <location>
        <begin position="253"/>
        <end position="275"/>
    </location>
</feature>
<dbReference type="AlphaFoldDB" id="A0A226DTI7"/>
<gene>
    <name evidence="2" type="ORF">Fcan01_17414</name>
</gene>
<dbReference type="Proteomes" id="UP000198287">
    <property type="component" value="Unassembled WGS sequence"/>
</dbReference>
<keyword evidence="3" id="KW-1185">Reference proteome</keyword>
<feature type="transmembrane region" description="Helical" evidence="1">
    <location>
        <begin position="135"/>
        <end position="156"/>
    </location>
</feature>
<feature type="transmembrane region" description="Helical" evidence="1">
    <location>
        <begin position="84"/>
        <end position="105"/>
    </location>
</feature>
<organism evidence="2 3">
    <name type="scientific">Folsomia candida</name>
    <name type="common">Springtail</name>
    <dbReference type="NCBI Taxonomy" id="158441"/>
    <lineage>
        <taxon>Eukaryota</taxon>
        <taxon>Metazoa</taxon>
        <taxon>Ecdysozoa</taxon>
        <taxon>Arthropoda</taxon>
        <taxon>Hexapoda</taxon>
        <taxon>Collembola</taxon>
        <taxon>Entomobryomorpha</taxon>
        <taxon>Isotomoidea</taxon>
        <taxon>Isotomidae</taxon>
        <taxon>Proisotominae</taxon>
        <taxon>Folsomia</taxon>
    </lineage>
</organism>
<feature type="transmembrane region" description="Helical" evidence="1">
    <location>
        <begin position="176"/>
        <end position="209"/>
    </location>
</feature>
<feature type="transmembrane region" description="Helical" evidence="1">
    <location>
        <begin position="281"/>
        <end position="303"/>
    </location>
</feature>
<evidence type="ECO:0000313" key="3">
    <source>
        <dbReference type="Proteomes" id="UP000198287"/>
    </source>
</evidence>
<protein>
    <recommendedName>
        <fullName evidence="4">Odorant receptor</fullName>
    </recommendedName>
</protein>
<reference evidence="2 3" key="1">
    <citation type="submission" date="2015-12" db="EMBL/GenBank/DDBJ databases">
        <title>The genome of Folsomia candida.</title>
        <authorList>
            <person name="Faddeeva A."/>
            <person name="Derks M.F."/>
            <person name="Anvar Y."/>
            <person name="Smit S."/>
            <person name="Van Straalen N."/>
            <person name="Roelofs D."/>
        </authorList>
    </citation>
    <scope>NUCLEOTIDE SEQUENCE [LARGE SCALE GENOMIC DNA]</scope>
    <source>
        <strain evidence="2 3">VU population</strain>
        <tissue evidence="2">Whole body</tissue>
    </source>
</reference>
<name>A0A226DTI7_FOLCA</name>
<comment type="caution">
    <text evidence="2">The sequence shown here is derived from an EMBL/GenBank/DDBJ whole genome shotgun (WGS) entry which is preliminary data.</text>
</comment>
<accession>A0A226DTI7</accession>
<evidence type="ECO:0008006" key="4">
    <source>
        <dbReference type="Google" id="ProtNLM"/>
    </source>
</evidence>
<evidence type="ECO:0000256" key="1">
    <source>
        <dbReference type="SAM" id="Phobius"/>
    </source>
</evidence>
<evidence type="ECO:0000313" key="2">
    <source>
        <dbReference type="EMBL" id="OXA48380.1"/>
    </source>
</evidence>
<keyword evidence="1" id="KW-0812">Transmembrane</keyword>
<feature type="transmembrane region" description="Helical" evidence="1">
    <location>
        <begin position="54"/>
        <end position="72"/>
    </location>
</feature>